<evidence type="ECO:0000313" key="3">
    <source>
        <dbReference type="EMBL" id="KEH42129.1"/>
    </source>
</evidence>
<keyword evidence="5" id="KW-1185">Reference proteome</keyword>
<comment type="similarity">
    <text evidence="1">Belongs to the PhzF family.</text>
</comment>
<dbReference type="SUPFAM" id="SSF54506">
    <property type="entry name" value="Diaminopimelate epimerase-like"/>
    <property type="match status" value="1"/>
</dbReference>
<evidence type="ECO:0000313" key="5">
    <source>
        <dbReference type="Proteomes" id="UP000002051"/>
    </source>
</evidence>
<reference evidence="3 5" key="2">
    <citation type="journal article" date="2014" name="BMC Genomics">
        <title>An improved genome release (version Mt4.0) for the model legume Medicago truncatula.</title>
        <authorList>
            <person name="Tang H."/>
            <person name="Krishnakumar V."/>
            <person name="Bidwell S."/>
            <person name="Rosen B."/>
            <person name="Chan A."/>
            <person name="Zhou S."/>
            <person name="Gentzbittel L."/>
            <person name="Childs K.L."/>
            <person name="Yandell M."/>
            <person name="Gundlach H."/>
            <person name="Mayer K.F."/>
            <person name="Schwartz D.C."/>
            <person name="Town C.D."/>
        </authorList>
    </citation>
    <scope>GENOME REANNOTATION</scope>
    <source>
        <strain evidence="3">A17</strain>
        <strain evidence="4 5">cv. Jemalong A17</strain>
    </source>
</reference>
<accession>A0A072VJA3</accession>
<evidence type="ECO:0000313" key="4">
    <source>
        <dbReference type="EnsemblPlants" id="KEH42129"/>
    </source>
</evidence>
<organism evidence="3 5">
    <name type="scientific">Medicago truncatula</name>
    <name type="common">Barrel medic</name>
    <name type="synonym">Medicago tribuloides</name>
    <dbReference type="NCBI Taxonomy" id="3880"/>
    <lineage>
        <taxon>Eukaryota</taxon>
        <taxon>Viridiplantae</taxon>
        <taxon>Streptophyta</taxon>
        <taxon>Embryophyta</taxon>
        <taxon>Tracheophyta</taxon>
        <taxon>Spermatophyta</taxon>
        <taxon>Magnoliopsida</taxon>
        <taxon>eudicotyledons</taxon>
        <taxon>Gunneridae</taxon>
        <taxon>Pentapetalae</taxon>
        <taxon>rosids</taxon>
        <taxon>fabids</taxon>
        <taxon>Fabales</taxon>
        <taxon>Fabaceae</taxon>
        <taxon>Papilionoideae</taxon>
        <taxon>50 kb inversion clade</taxon>
        <taxon>NPAAA clade</taxon>
        <taxon>Hologalegina</taxon>
        <taxon>IRL clade</taxon>
        <taxon>Trifolieae</taxon>
        <taxon>Medicago</taxon>
    </lineage>
</organism>
<reference evidence="4" key="3">
    <citation type="submission" date="2015-04" db="UniProtKB">
        <authorList>
            <consortium name="EnsemblPlants"/>
        </authorList>
    </citation>
    <scope>IDENTIFICATION</scope>
    <source>
        <strain evidence="4">cv. Jemalong A17</strain>
    </source>
</reference>
<dbReference type="HOGENOM" id="CLU_1477266_0_0_1"/>
<sequence length="183" mass="20182">MQHNHYFDGACDEFMEHRIPSTVVSSVVVVVVVGDRGITVEKGSGEERNKDFCGFYKLLWVKEDFEVVLTSGTNVLEVQPHFDALAKLSGRGVSVTGIVPPDSGFDFYSRFFSPKFGINEDPVCGSAHCGLAPYWSEKLGKCDLKAYMASTRGGALNIHVDKQKQRVFLRGKAVTVIKGYVLV</sequence>
<keyword evidence="2" id="KW-0413">Isomerase</keyword>
<dbReference type="Pfam" id="PF02567">
    <property type="entry name" value="PhzC-PhzF"/>
    <property type="match status" value="1"/>
</dbReference>
<dbReference type="Gene3D" id="3.10.310.10">
    <property type="entry name" value="Diaminopimelate Epimerase, Chain A, domain 1"/>
    <property type="match status" value="1"/>
</dbReference>
<dbReference type="PANTHER" id="PTHR13774">
    <property type="entry name" value="PHENAZINE BIOSYNTHESIS PROTEIN"/>
    <property type="match status" value="1"/>
</dbReference>
<reference evidence="3 5" key="1">
    <citation type="journal article" date="2011" name="Nature">
        <title>The Medicago genome provides insight into the evolution of rhizobial symbioses.</title>
        <authorList>
            <person name="Young N.D."/>
            <person name="Debelle F."/>
            <person name="Oldroyd G.E."/>
            <person name="Geurts R."/>
            <person name="Cannon S.B."/>
            <person name="Udvardi M.K."/>
            <person name="Benedito V.A."/>
            <person name="Mayer K.F."/>
            <person name="Gouzy J."/>
            <person name="Schoof H."/>
            <person name="Van de Peer Y."/>
            <person name="Proost S."/>
            <person name="Cook D.R."/>
            <person name="Meyers B.C."/>
            <person name="Spannagl M."/>
            <person name="Cheung F."/>
            <person name="De Mita S."/>
            <person name="Krishnakumar V."/>
            <person name="Gundlach H."/>
            <person name="Zhou S."/>
            <person name="Mudge J."/>
            <person name="Bharti A.K."/>
            <person name="Murray J.D."/>
            <person name="Naoumkina M.A."/>
            <person name="Rosen B."/>
            <person name="Silverstein K.A."/>
            <person name="Tang H."/>
            <person name="Rombauts S."/>
            <person name="Zhao P.X."/>
            <person name="Zhou P."/>
            <person name="Barbe V."/>
            <person name="Bardou P."/>
            <person name="Bechner M."/>
            <person name="Bellec A."/>
            <person name="Berger A."/>
            <person name="Berges H."/>
            <person name="Bidwell S."/>
            <person name="Bisseling T."/>
            <person name="Choisne N."/>
            <person name="Couloux A."/>
            <person name="Denny R."/>
            <person name="Deshpande S."/>
            <person name="Dai X."/>
            <person name="Doyle J.J."/>
            <person name="Dudez A.M."/>
            <person name="Farmer A.D."/>
            <person name="Fouteau S."/>
            <person name="Franken C."/>
            <person name="Gibelin C."/>
            <person name="Gish J."/>
            <person name="Goldstein S."/>
            <person name="Gonzalez A.J."/>
            <person name="Green P.J."/>
            <person name="Hallab A."/>
            <person name="Hartog M."/>
            <person name="Hua A."/>
            <person name="Humphray S.J."/>
            <person name="Jeong D.H."/>
            <person name="Jing Y."/>
            <person name="Jocker A."/>
            <person name="Kenton S.M."/>
            <person name="Kim D.J."/>
            <person name="Klee K."/>
            <person name="Lai H."/>
            <person name="Lang C."/>
            <person name="Lin S."/>
            <person name="Macmil S.L."/>
            <person name="Magdelenat G."/>
            <person name="Matthews L."/>
            <person name="McCorrison J."/>
            <person name="Monaghan E.L."/>
            <person name="Mun J.H."/>
            <person name="Najar F.Z."/>
            <person name="Nicholson C."/>
            <person name="Noirot C."/>
            <person name="O'Bleness M."/>
            <person name="Paule C.R."/>
            <person name="Poulain J."/>
            <person name="Prion F."/>
            <person name="Qin B."/>
            <person name="Qu C."/>
            <person name="Retzel E.F."/>
            <person name="Riddle C."/>
            <person name="Sallet E."/>
            <person name="Samain S."/>
            <person name="Samson N."/>
            <person name="Sanders I."/>
            <person name="Saurat O."/>
            <person name="Scarpelli C."/>
            <person name="Schiex T."/>
            <person name="Segurens B."/>
            <person name="Severin A.J."/>
            <person name="Sherrier D.J."/>
            <person name="Shi R."/>
            <person name="Sims S."/>
            <person name="Singer S.R."/>
            <person name="Sinharoy S."/>
            <person name="Sterck L."/>
            <person name="Viollet A."/>
            <person name="Wang B.B."/>
            <person name="Wang K."/>
            <person name="Wang M."/>
            <person name="Wang X."/>
            <person name="Warfsmann J."/>
            <person name="Weissenbach J."/>
            <person name="White D.D."/>
            <person name="White J.D."/>
            <person name="Wiley G.B."/>
            <person name="Wincker P."/>
            <person name="Xing Y."/>
            <person name="Yang L."/>
            <person name="Yao Z."/>
            <person name="Ying F."/>
            <person name="Zhai J."/>
            <person name="Zhou L."/>
            <person name="Zuber A."/>
            <person name="Denarie J."/>
            <person name="Dixon R.A."/>
            <person name="May G.D."/>
            <person name="Schwartz D.C."/>
            <person name="Rogers J."/>
            <person name="Quetier F."/>
            <person name="Town C.D."/>
            <person name="Roe B.A."/>
        </authorList>
    </citation>
    <scope>NUCLEOTIDE SEQUENCE [LARGE SCALE GENOMIC DNA]</scope>
    <source>
        <strain evidence="3">A17</strain>
        <strain evidence="4 5">cv. Jemalong A17</strain>
    </source>
</reference>
<dbReference type="PANTHER" id="PTHR13774:SF17">
    <property type="entry name" value="PHENAZINE BIOSYNTHESIS-LIKE DOMAIN-CONTAINING PROTEIN"/>
    <property type="match status" value="1"/>
</dbReference>
<dbReference type="GO" id="GO:0005737">
    <property type="term" value="C:cytoplasm"/>
    <property type="evidence" value="ECO:0000318"/>
    <property type="project" value="GO_Central"/>
</dbReference>
<dbReference type="STRING" id="3880.A0A072VJA3"/>
<dbReference type="Proteomes" id="UP000002051">
    <property type="component" value="Unassembled WGS sequence"/>
</dbReference>
<proteinExistence type="inferred from homology"/>
<protein>
    <submittedName>
        <fullName evidence="3">Phenazine biosynthesis protein</fullName>
    </submittedName>
</protein>
<dbReference type="InterPro" id="IPR003719">
    <property type="entry name" value="Phenazine_PhzF-like"/>
</dbReference>
<gene>
    <name evidence="3" type="ordered locus">MTR_1g062440</name>
</gene>
<dbReference type="AlphaFoldDB" id="A0A072VJA3"/>
<dbReference type="EnsemblPlants" id="KEH42129">
    <property type="protein sequence ID" value="KEH42129"/>
    <property type="gene ID" value="MTR_1g062440"/>
</dbReference>
<dbReference type="GO" id="GO:0016853">
    <property type="term" value="F:isomerase activity"/>
    <property type="evidence" value="ECO:0000318"/>
    <property type="project" value="GO_Central"/>
</dbReference>
<evidence type="ECO:0000256" key="1">
    <source>
        <dbReference type="ARBA" id="ARBA00008270"/>
    </source>
</evidence>
<name>A0A072VJA3_MEDTR</name>
<evidence type="ECO:0000256" key="2">
    <source>
        <dbReference type="ARBA" id="ARBA00023235"/>
    </source>
</evidence>
<dbReference type="EMBL" id="CM001217">
    <property type="protein sequence ID" value="KEH42129.1"/>
    <property type="molecule type" value="Genomic_DNA"/>
</dbReference>